<dbReference type="OrthoDB" id="199743at2"/>
<dbReference type="InterPro" id="IPR000524">
    <property type="entry name" value="Tscrpt_reg_HTH_GntR"/>
</dbReference>
<dbReference type="SUPFAM" id="SSF46785">
    <property type="entry name" value="Winged helix' DNA-binding domain"/>
    <property type="match status" value="1"/>
</dbReference>
<keyword evidence="9" id="KW-1185">Reference proteome</keyword>
<keyword evidence="3" id="KW-0805">Transcription regulation</keyword>
<dbReference type="InterPro" id="IPR015424">
    <property type="entry name" value="PyrdxlP-dep_Trfase"/>
</dbReference>
<keyword evidence="2" id="KW-0663">Pyridoxal phosphate</keyword>
<keyword evidence="4" id="KW-0238">DNA-binding</keyword>
<evidence type="ECO:0000256" key="2">
    <source>
        <dbReference type="ARBA" id="ARBA00022898"/>
    </source>
</evidence>
<feature type="region of interest" description="Disordered" evidence="6">
    <location>
        <begin position="268"/>
        <end position="334"/>
    </location>
</feature>
<gene>
    <name evidence="8" type="ORF">BJP25_29845</name>
</gene>
<dbReference type="RefSeq" id="WP_075977454.1">
    <property type="nucleotide sequence ID" value="NZ_MKQR01000026.1"/>
</dbReference>
<dbReference type="CDD" id="cd07377">
    <property type="entry name" value="WHTH_GntR"/>
    <property type="match status" value="1"/>
</dbReference>
<evidence type="ECO:0000259" key="7">
    <source>
        <dbReference type="PROSITE" id="PS50949"/>
    </source>
</evidence>
<dbReference type="CDD" id="cd00609">
    <property type="entry name" value="AAT_like"/>
    <property type="match status" value="1"/>
</dbReference>
<evidence type="ECO:0000256" key="5">
    <source>
        <dbReference type="ARBA" id="ARBA00023163"/>
    </source>
</evidence>
<evidence type="ECO:0000256" key="4">
    <source>
        <dbReference type="ARBA" id="ARBA00023125"/>
    </source>
</evidence>
<dbReference type="InterPro" id="IPR051446">
    <property type="entry name" value="HTH_trans_reg/aminotransferase"/>
</dbReference>
<proteinExistence type="inferred from homology"/>
<evidence type="ECO:0000313" key="8">
    <source>
        <dbReference type="EMBL" id="OLR90783.1"/>
    </source>
</evidence>
<keyword evidence="5" id="KW-0804">Transcription</keyword>
<feature type="compositionally biased region" description="Basic residues" evidence="6">
    <location>
        <begin position="304"/>
        <end position="323"/>
    </location>
</feature>
<dbReference type="InterPro" id="IPR036388">
    <property type="entry name" value="WH-like_DNA-bd_sf"/>
</dbReference>
<dbReference type="PROSITE" id="PS50949">
    <property type="entry name" value="HTH_GNTR"/>
    <property type="match status" value="1"/>
</dbReference>
<reference evidence="8 9" key="1">
    <citation type="submission" date="2016-10" db="EMBL/GenBank/DDBJ databases">
        <title>The Draft Genome Sequence of Actinokineospora bangkokensis 44EHWT reveals the biosynthetic pathway of antifungal compounds Thailandins with unusual extender unit butylmalonyl-CoA.</title>
        <authorList>
            <person name="Greule A."/>
            <person name="Intra B."/>
            <person name="Flemming S."/>
            <person name="Rommel M.G."/>
            <person name="Panbangred W."/>
            <person name="Bechthold A."/>
        </authorList>
    </citation>
    <scope>NUCLEOTIDE SEQUENCE [LARGE SCALE GENOMIC DNA]</scope>
    <source>
        <strain evidence="8 9">44EHW</strain>
    </source>
</reference>
<organism evidence="8 9">
    <name type="scientific">Actinokineospora bangkokensis</name>
    <dbReference type="NCBI Taxonomy" id="1193682"/>
    <lineage>
        <taxon>Bacteria</taxon>
        <taxon>Bacillati</taxon>
        <taxon>Actinomycetota</taxon>
        <taxon>Actinomycetes</taxon>
        <taxon>Pseudonocardiales</taxon>
        <taxon>Pseudonocardiaceae</taxon>
        <taxon>Actinokineospora</taxon>
    </lineage>
</organism>
<sequence>MTAQIGRVTARRLVSLLGRWRDDGTRLGSAGLAAGVRRLVLDGRLPPGTTLPAERELAAALGVSRTLVGAAWELLRQEGFAASRRGSGTWTELPAAALRGQTPGAQPLDLARAAGAAVPELLAAFDRVRAALPAELAGHGYHERGHDLLRERLADRFTQRGLPTDPDQVIVTNGAHHALALVLHALTGPGDRVLVEQPTYPNAIDAVRAAHATPVPVPLGERGWDLEGTAAALRQAAPRLAYFVLDFHNPTGRRLPAADRERLGALLRRTRLPLQRPRRPGELAPPALHPPAGAPGRSGPPVGPRHRSAARRAPRPHPTRPHPRGLTPPARVIP</sequence>
<name>A0A1Q9LFI2_9PSEU</name>
<evidence type="ECO:0000256" key="1">
    <source>
        <dbReference type="ARBA" id="ARBA00005384"/>
    </source>
</evidence>
<dbReference type="SUPFAM" id="SSF53383">
    <property type="entry name" value="PLP-dependent transferases"/>
    <property type="match status" value="1"/>
</dbReference>
<comment type="caution">
    <text evidence="8">The sequence shown here is derived from an EMBL/GenBank/DDBJ whole genome shotgun (WGS) entry which is preliminary data.</text>
</comment>
<dbReference type="EMBL" id="MKQR01000026">
    <property type="protein sequence ID" value="OLR90783.1"/>
    <property type="molecule type" value="Genomic_DNA"/>
</dbReference>
<evidence type="ECO:0000313" key="9">
    <source>
        <dbReference type="Proteomes" id="UP000186040"/>
    </source>
</evidence>
<dbReference type="GO" id="GO:0030170">
    <property type="term" value="F:pyridoxal phosphate binding"/>
    <property type="evidence" value="ECO:0007669"/>
    <property type="project" value="InterPro"/>
</dbReference>
<dbReference type="GO" id="GO:0003700">
    <property type="term" value="F:DNA-binding transcription factor activity"/>
    <property type="evidence" value="ECO:0007669"/>
    <property type="project" value="InterPro"/>
</dbReference>
<dbReference type="PANTHER" id="PTHR46577:SF1">
    <property type="entry name" value="HTH-TYPE TRANSCRIPTIONAL REGULATORY PROTEIN GABR"/>
    <property type="match status" value="1"/>
</dbReference>
<dbReference type="InterPro" id="IPR036390">
    <property type="entry name" value="WH_DNA-bd_sf"/>
</dbReference>
<dbReference type="AlphaFoldDB" id="A0A1Q9LFI2"/>
<comment type="similarity">
    <text evidence="1">In the C-terminal section; belongs to the class-I pyridoxal-phosphate-dependent aminotransferase family.</text>
</comment>
<dbReference type="STRING" id="1193682.BJP25_29845"/>
<dbReference type="Pfam" id="PF00155">
    <property type="entry name" value="Aminotran_1_2"/>
    <property type="match status" value="1"/>
</dbReference>
<dbReference type="InterPro" id="IPR015421">
    <property type="entry name" value="PyrdxlP-dep_Trfase_major"/>
</dbReference>
<dbReference type="Pfam" id="PF00392">
    <property type="entry name" value="GntR"/>
    <property type="match status" value="1"/>
</dbReference>
<evidence type="ECO:0000256" key="6">
    <source>
        <dbReference type="SAM" id="MobiDB-lite"/>
    </source>
</evidence>
<dbReference type="GO" id="GO:0003677">
    <property type="term" value="F:DNA binding"/>
    <property type="evidence" value="ECO:0007669"/>
    <property type="project" value="UniProtKB-KW"/>
</dbReference>
<accession>A0A1Q9LFI2</accession>
<dbReference type="SMART" id="SM00345">
    <property type="entry name" value="HTH_GNTR"/>
    <property type="match status" value="1"/>
</dbReference>
<dbReference type="PANTHER" id="PTHR46577">
    <property type="entry name" value="HTH-TYPE TRANSCRIPTIONAL REGULATORY PROTEIN GABR"/>
    <property type="match status" value="1"/>
</dbReference>
<dbReference type="Gene3D" id="3.40.640.10">
    <property type="entry name" value="Type I PLP-dependent aspartate aminotransferase-like (Major domain)"/>
    <property type="match status" value="1"/>
</dbReference>
<dbReference type="InterPro" id="IPR004839">
    <property type="entry name" value="Aminotransferase_I/II_large"/>
</dbReference>
<evidence type="ECO:0000256" key="3">
    <source>
        <dbReference type="ARBA" id="ARBA00023015"/>
    </source>
</evidence>
<dbReference type="Gene3D" id="1.10.10.10">
    <property type="entry name" value="Winged helix-like DNA-binding domain superfamily/Winged helix DNA-binding domain"/>
    <property type="match status" value="1"/>
</dbReference>
<feature type="domain" description="HTH gntR-type" evidence="7">
    <location>
        <begin position="26"/>
        <end position="94"/>
    </location>
</feature>
<protein>
    <recommendedName>
        <fullName evidence="7">HTH gntR-type domain-containing protein</fullName>
    </recommendedName>
</protein>
<dbReference type="Proteomes" id="UP000186040">
    <property type="component" value="Unassembled WGS sequence"/>
</dbReference>
<dbReference type="PRINTS" id="PR00035">
    <property type="entry name" value="HTHGNTR"/>
</dbReference>